<evidence type="ECO:0000259" key="4">
    <source>
        <dbReference type="PROSITE" id="PS50902"/>
    </source>
</evidence>
<feature type="signal peptide" evidence="3">
    <location>
        <begin position="1"/>
        <end position="20"/>
    </location>
</feature>
<accession>A0ABR4YJI2</accession>
<feature type="region of interest" description="Disordered" evidence="2">
    <location>
        <begin position="22"/>
        <end position="56"/>
    </location>
</feature>
<dbReference type="PROSITE" id="PS50902">
    <property type="entry name" value="FLAVODOXIN_LIKE"/>
    <property type="match status" value="1"/>
</dbReference>
<dbReference type="Pfam" id="PF12682">
    <property type="entry name" value="Flavodoxin_4"/>
    <property type="match status" value="1"/>
</dbReference>
<proteinExistence type="predicted"/>
<feature type="chain" id="PRO_5046146266" description="Flavodoxin-like domain-containing protein" evidence="3">
    <location>
        <begin position="21"/>
        <end position="347"/>
    </location>
</feature>
<dbReference type="PANTHER" id="PTHR39201:SF1">
    <property type="entry name" value="FLAVODOXIN-LIKE DOMAIN-CONTAINING PROTEIN"/>
    <property type="match status" value="1"/>
</dbReference>
<evidence type="ECO:0000313" key="5">
    <source>
        <dbReference type="EMBL" id="KHE42404.1"/>
    </source>
</evidence>
<dbReference type="RefSeq" id="WP_035472652.1">
    <property type="nucleotide sequence ID" value="NZ_JRGF01000004.1"/>
</dbReference>
<feature type="domain" description="Flavodoxin-like" evidence="4">
    <location>
        <begin position="59"/>
        <end position="217"/>
    </location>
</feature>
<dbReference type="Proteomes" id="UP000030889">
    <property type="component" value="Unassembled WGS sequence"/>
</dbReference>
<dbReference type="Gene3D" id="3.40.50.360">
    <property type="match status" value="1"/>
</dbReference>
<dbReference type="Gene3D" id="2.40.100.20">
    <property type="match status" value="1"/>
</dbReference>
<protein>
    <recommendedName>
        <fullName evidence="4">Flavodoxin-like domain-containing protein</fullName>
    </recommendedName>
</protein>
<dbReference type="PANTHER" id="PTHR39201">
    <property type="entry name" value="EXPORTED PROTEIN-RELATED"/>
    <property type="match status" value="1"/>
</dbReference>
<evidence type="ECO:0000256" key="1">
    <source>
        <dbReference type="ARBA" id="ARBA00001917"/>
    </source>
</evidence>
<dbReference type="InterPro" id="IPR029039">
    <property type="entry name" value="Flavoprotein-like_sf"/>
</dbReference>
<keyword evidence="3" id="KW-0732">Signal</keyword>
<dbReference type="InterPro" id="IPR008254">
    <property type="entry name" value="Flavodoxin/NO_synth"/>
</dbReference>
<reference evidence="5 6" key="1">
    <citation type="submission" date="2014-09" db="EMBL/GenBank/DDBJ databases">
        <title>Alistipes sp. 627, sp. nov., a novel member of the family Rikenellaceae isolated from human faeces.</title>
        <authorList>
            <person name="Shkoporov A.N."/>
            <person name="Chaplin A.V."/>
            <person name="Motuzova O.V."/>
            <person name="Kafarskaia L.I."/>
            <person name="Khokhlova E.V."/>
            <person name="Efimov B.A."/>
        </authorList>
    </citation>
    <scope>NUCLEOTIDE SEQUENCE [LARGE SCALE GENOMIC DNA]</scope>
    <source>
        <strain evidence="5 6">627</strain>
    </source>
</reference>
<dbReference type="PROSITE" id="PS51257">
    <property type="entry name" value="PROKAR_LIPOPROTEIN"/>
    <property type="match status" value="1"/>
</dbReference>
<organism evidence="5 6">
    <name type="scientific">Alistipes inops</name>
    <dbReference type="NCBI Taxonomy" id="1501391"/>
    <lineage>
        <taxon>Bacteria</taxon>
        <taxon>Pseudomonadati</taxon>
        <taxon>Bacteroidota</taxon>
        <taxon>Bacteroidia</taxon>
        <taxon>Bacteroidales</taxon>
        <taxon>Rikenellaceae</taxon>
        <taxon>Alistipes</taxon>
    </lineage>
</organism>
<name>A0ABR4YJI2_9BACT</name>
<dbReference type="SUPFAM" id="SSF52218">
    <property type="entry name" value="Flavoproteins"/>
    <property type="match status" value="1"/>
</dbReference>
<keyword evidence="6" id="KW-1185">Reference proteome</keyword>
<comment type="caution">
    <text evidence="5">The sequence shown here is derived from an EMBL/GenBank/DDBJ whole genome shotgun (WGS) entry which is preliminary data.</text>
</comment>
<dbReference type="EMBL" id="JRGF01000004">
    <property type="protein sequence ID" value="KHE42404.1"/>
    <property type="molecule type" value="Genomic_DNA"/>
</dbReference>
<dbReference type="SUPFAM" id="SSF50891">
    <property type="entry name" value="Cyclophilin-like"/>
    <property type="match status" value="1"/>
</dbReference>
<comment type="cofactor">
    <cofactor evidence="1">
        <name>FMN</name>
        <dbReference type="ChEBI" id="CHEBI:58210"/>
    </cofactor>
</comment>
<dbReference type="Pfam" id="PF18050">
    <property type="entry name" value="Cyclophil_like2"/>
    <property type="match status" value="1"/>
</dbReference>
<dbReference type="InterPro" id="IPR001226">
    <property type="entry name" value="Flavodoxin_CS"/>
</dbReference>
<evidence type="ECO:0000256" key="2">
    <source>
        <dbReference type="SAM" id="MobiDB-lite"/>
    </source>
</evidence>
<sequence>MKKLLWIPLLLTVLTTAACGGTDDGPFAPGQPSQPETPGKPGGDDDEPAEPLPGGRGRSLVLYCSRTGNTERVARQIRTVLDCDMLEVEPAVPYEDDYNAMLERAQEELAAIRQGDYPAVATYVEHFDDYDTVFVGYPIWYGSMASPMQAFLYAHASELAGKRIALFATSGSSGVSASVGEARSLCPDAEFTEVLHLTQNTLEETEPRVTAWLERLEANDNDSEEPMQTNTLELTVEGSTFTATLEENSSTQALKERLAQGPLSIRMSDYGDMEKVGSLGISLPRNDRQTTTGPGDLILYQGDSFVIYYDTNSWNFTRLGRVDGVATREEMLDLLGGVGEITVTLSL</sequence>
<dbReference type="InterPro" id="IPR029000">
    <property type="entry name" value="Cyclophilin-like_dom_sf"/>
</dbReference>
<evidence type="ECO:0000313" key="6">
    <source>
        <dbReference type="Proteomes" id="UP000030889"/>
    </source>
</evidence>
<dbReference type="PROSITE" id="PS00201">
    <property type="entry name" value="FLAVODOXIN"/>
    <property type="match status" value="1"/>
</dbReference>
<evidence type="ECO:0000256" key="3">
    <source>
        <dbReference type="SAM" id="SignalP"/>
    </source>
</evidence>
<dbReference type="InterPro" id="IPR041183">
    <property type="entry name" value="Cyclophilin-like"/>
</dbReference>
<gene>
    <name evidence="5" type="ORF">LG35_03990</name>
</gene>